<keyword evidence="3" id="KW-1185">Reference proteome</keyword>
<proteinExistence type="predicted"/>
<reference evidence="2 3" key="1">
    <citation type="submission" date="2016-06" db="EMBL/GenBank/DDBJ databases">
        <authorList>
            <person name="Kjaerup R.B."/>
            <person name="Dalgaard T.S."/>
            <person name="Juul-Madsen H.R."/>
        </authorList>
    </citation>
    <scope>NUCLEOTIDE SEQUENCE [LARGE SCALE GENOMIC DNA]</scope>
    <source>
        <strain evidence="2">3</strain>
    </source>
</reference>
<dbReference type="STRING" id="1860102.ACCAA_950006"/>
<evidence type="ECO:0000256" key="1">
    <source>
        <dbReference type="SAM" id="MobiDB-lite"/>
    </source>
</evidence>
<protein>
    <submittedName>
        <fullName evidence="2">Uncharacterized protein</fullName>
    </submittedName>
</protein>
<evidence type="ECO:0000313" key="2">
    <source>
        <dbReference type="EMBL" id="SBT10289.1"/>
    </source>
</evidence>
<name>A0A1A8XZC0_9PROT</name>
<dbReference type="AlphaFoldDB" id="A0A1A8XZC0"/>
<accession>A0A1A8XZC0</accession>
<dbReference type="EMBL" id="FLQX01000177">
    <property type="protein sequence ID" value="SBT10289.1"/>
    <property type="molecule type" value="Genomic_DNA"/>
</dbReference>
<organism evidence="2 3">
    <name type="scientific">Candidatus Accumulibacter aalborgensis</name>
    <dbReference type="NCBI Taxonomy" id="1860102"/>
    <lineage>
        <taxon>Bacteria</taxon>
        <taxon>Pseudomonadati</taxon>
        <taxon>Pseudomonadota</taxon>
        <taxon>Betaproteobacteria</taxon>
        <taxon>Candidatus Accumulibacter</taxon>
    </lineage>
</organism>
<gene>
    <name evidence="2" type="ORF">ACCAA_950006</name>
</gene>
<sequence length="111" mass="12181">MQVEAVYNHGHLELPKHLRLKHAVVNVVLILPDDEVLADPPGDPDQPTATAARAPDLSTKGASAQGRTVRAAIDEILGPWKQQIHGGPPMPDDSFDRLRYQALEDKHLGRQ</sequence>
<evidence type="ECO:0000313" key="3">
    <source>
        <dbReference type="Proteomes" id="UP000199169"/>
    </source>
</evidence>
<dbReference type="Proteomes" id="UP000199169">
    <property type="component" value="Unassembled WGS sequence"/>
</dbReference>
<feature type="region of interest" description="Disordered" evidence="1">
    <location>
        <begin position="36"/>
        <end position="66"/>
    </location>
</feature>